<reference evidence="2" key="2">
    <citation type="submission" date="2016-12" db="EMBL/GenBank/DDBJ databases">
        <title>WGS assembly of Prunus persica.</title>
        <authorList>
            <person name="Verde I."/>
            <person name="Jenkins J."/>
            <person name="Dondini L."/>
            <person name="Micali S."/>
            <person name="Pagliarani G."/>
            <person name="Vendramin E."/>
            <person name="Paris R."/>
            <person name="Aramini V."/>
            <person name="Gazza L."/>
            <person name="Rossini L."/>
            <person name="Bassi D."/>
            <person name="Troggio M."/>
            <person name="Shu S."/>
            <person name="Grimwood J.H."/>
            <person name="Tartarini S."/>
            <person name="Dettori M.T."/>
            <person name="Schmutz J."/>
        </authorList>
    </citation>
    <scope>NUCLEOTIDE SEQUENCE</scope>
</reference>
<gene>
    <name evidence="2" type="ORF">PRUPE_4G233300</name>
</gene>
<evidence type="ECO:0000313" key="3">
    <source>
        <dbReference type="Proteomes" id="UP000006882"/>
    </source>
</evidence>
<dbReference type="Proteomes" id="UP000006882">
    <property type="component" value="Chromosome G4"/>
</dbReference>
<reference evidence="2 3" key="1">
    <citation type="journal article" date="2013" name="Nat. Genet.">
        <title>The high-quality draft genome of peach (Prunus persica) identifies unique patterns of genetic diversity, domestication and genome evolution.</title>
        <authorList>
            <consortium name="International Peach Genome Initiative"/>
            <person name="Verde I."/>
            <person name="Abbott A.G."/>
            <person name="Scalabrin S."/>
            <person name="Jung S."/>
            <person name="Shu S."/>
            <person name="Marroni F."/>
            <person name="Zhebentyayeva T."/>
            <person name="Dettori M.T."/>
            <person name="Grimwood J."/>
            <person name="Cattonaro F."/>
            <person name="Zuccolo A."/>
            <person name="Rossini L."/>
            <person name="Jenkins J."/>
            <person name="Vendramin E."/>
            <person name="Meisel L.A."/>
            <person name="Decroocq V."/>
            <person name="Sosinski B."/>
            <person name="Prochnik S."/>
            <person name="Mitros T."/>
            <person name="Policriti A."/>
            <person name="Cipriani G."/>
            <person name="Dondini L."/>
            <person name="Ficklin S."/>
            <person name="Goodstein D.M."/>
            <person name="Xuan P."/>
            <person name="Del Fabbro C."/>
            <person name="Aramini V."/>
            <person name="Copetti D."/>
            <person name="Gonzalez S."/>
            <person name="Horner D.S."/>
            <person name="Falchi R."/>
            <person name="Lucas S."/>
            <person name="Mica E."/>
            <person name="Maldonado J."/>
            <person name="Lazzari B."/>
            <person name="Bielenberg D."/>
            <person name="Pirona R."/>
            <person name="Miculan M."/>
            <person name="Barakat A."/>
            <person name="Testolin R."/>
            <person name="Stella A."/>
            <person name="Tartarini S."/>
            <person name="Tonutti P."/>
            <person name="Arus P."/>
            <person name="Orellana A."/>
            <person name="Wells C."/>
            <person name="Main D."/>
            <person name="Vizzotto G."/>
            <person name="Silva H."/>
            <person name="Salamini F."/>
            <person name="Schmutz J."/>
            <person name="Morgante M."/>
            <person name="Rokhsar D.S."/>
        </authorList>
    </citation>
    <scope>NUCLEOTIDE SEQUENCE [LARGE SCALE GENOMIC DNA]</scope>
    <source>
        <strain evidence="3">cv. Nemared</strain>
    </source>
</reference>
<dbReference type="Gramene" id="ONI13615">
    <property type="protein sequence ID" value="ONI13615"/>
    <property type="gene ID" value="PRUPE_4G233300"/>
</dbReference>
<dbReference type="EMBL" id="CM007654">
    <property type="protein sequence ID" value="ONI13614.1"/>
    <property type="molecule type" value="Genomic_DNA"/>
</dbReference>
<organism evidence="2 3">
    <name type="scientific">Prunus persica</name>
    <name type="common">Peach</name>
    <name type="synonym">Amygdalus persica</name>
    <dbReference type="NCBI Taxonomy" id="3760"/>
    <lineage>
        <taxon>Eukaryota</taxon>
        <taxon>Viridiplantae</taxon>
        <taxon>Streptophyta</taxon>
        <taxon>Embryophyta</taxon>
        <taxon>Tracheophyta</taxon>
        <taxon>Spermatophyta</taxon>
        <taxon>Magnoliopsida</taxon>
        <taxon>eudicotyledons</taxon>
        <taxon>Gunneridae</taxon>
        <taxon>Pentapetalae</taxon>
        <taxon>rosids</taxon>
        <taxon>fabids</taxon>
        <taxon>Rosales</taxon>
        <taxon>Rosaceae</taxon>
        <taxon>Amygdaloideae</taxon>
        <taxon>Amygdaleae</taxon>
        <taxon>Prunus</taxon>
    </lineage>
</organism>
<protein>
    <submittedName>
        <fullName evidence="2">Uncharacterized protein</fullName>
    </submittedName>
</protein>
<feature type="region of interest" description="Disordered" evidence="1">
    <location>
        <begin position="49"/>
        <end position="69"/>
    </location>
</feature>
<evidence type="ECO:0000256" key="1">
    <source>
        <dbReference type="SAM" id="MobiDB-lite"/>
    </source>
</evidence>
<evidence type="ECO:0000313" key="2">
    <source>
        <dbReference type="EMBL" id="ONI13615.1"/>
    </source>
</evidence>
<keyword evidence="3" id="KW-1185">Reference proteome</keyword>
<sequence>MNNKPSSATPPSSKPTWVLPYKTQNLTDLYTLDKILSARVHDMINTSSMGYLHDPRSPQPHRPHRGFDLREPRSVLSLRRPLHLLI</sequence>
<dbReference type="EMBL" id="CM007654">
    <property type="protein sequence ID" value="ONI13615.1"/>
    <property type="molecule type" value="Genomic_DNA"/>
</dbReference>
<dbReference type="Gramene" id="ONI13614">
    <property type="protein sequence ID" value="ONI13614"/>
    <property type="gene ID" value="PRUPE_4G233300"/>
</dbReference>
<proteinExistence type="predicted"/>
<accession>A0A251PT32</accession>
<name>A0A251PT32_PRUPE</name>
<dbReference type="AlphaFoldDB" id="A0A251PT32"/>